<evidence type="ECO:0000313" key="4">
    <source>
        <dbReference type="Proteomes" id="UP000738431"/>
    </source>
</evidence>
<evidence type="ECO:0000259" key="2">
    <source>
        <dbReference type="Pfam" id="PF03372"/>
    </source>
</evidence>
<keyword evidence="4" id="KW-1185">Reference proteome</keyword>
<feature type="domain" description="Endonuclease/exonuclease/phosphatase" evidence="2">
    <location>
        <begin position="37"/>
        <end position="281"/>
    </location>
</feature>
<sequence length="292" mass="32595">MSLRPVLFRFVALVCTLIGVATATATAADAPLPLKVMTFNLRYASDQNPHAWPDRRPAVAAIIRQHAPDVLGTQEGLHRQVTDIDTDLPGYGWLGQGRAGGNDDEFCAIFYRLDRVQPIKSGHFWLSDTPEVVGSMTWGNRYRRMVTWARFRELRTEREFVVLNTHFDHEVEAARQKSAALIVERLPELAGDLPVVVVGDFNCTAGDSPAFSTLTDGTGLIDTWTAASWIEPDTGVNTFHGYEAPVFNNERIDWILARQPVQVGRSDIVMTRHEGEIPSDHFPVVVELTFPE</sequence>
<keyword evidence="3" id="KW-0540">Nuclease</keyword>
<dbReference type="CDD" id="cd09083">
    <property type="entry name" value="EEP-1"/>
    <property type="match status" value="1"/>
</dbReference>
<reference evidence="3 4" key="1">
    <citation type="submission" date="2023-12" db="EMBL/GenBank/DDBJ databases">
        <title>Description of an unclassified Opitutus bacterium of Verrucomicrobiota.</title>
        <authorList>
            <person name="Zhang D.-F."/>
        </authorList>
    </citation>
    <scope>NUCLEOTIDE SEQUENCE [LARGE SCALE GENOMIC DNA]</scope>
    <source>
        <strain evidence="3 4">WL0086</strain>
    </source>
</reference>
<dbReference type="PANTHER" id="PTHR12121">
    <property type="entry name" value="CARBON CATABOLITE REPRESSOR PROTEIN 4"/>
    <property type="match status" value="1"/>
</dbReference>
<keyword evidence="3" id="KW-0378">Hydrolase</keyword>
<accession>A0ABZ1CD75</accession>
<dbReference type="RefSeq" id="WP_221029803.1">
    <property type="nucleotide sequence ID" value="NZ_CP139781.1"/>
</dbReference>
<dbReference type="Proteomes" id="UP000738431">
    <property type="component" value="Chromosome"/>
</dbReference>
<dbReference type="PANTHER" id="PTHR12121:SF36">
    <property type="entry name" value="ENDONUCLEASE_EXONUCLEASE_PHOSPHATASE DOMAIN-CONTAINING PROTEIN"/>
    <property type="match status" value="1"/>
</dbReference>
<dbReference type="InterPro" id="IPR005135">
    <property type="entry name" value="Endo/exonuclease/phosphatase"/>
</dbReference>
<dbReference type="InterPro" id="IPR050410">
    <property type="entry name" value="CCR4/nocturin_mRNA_transcr"/>
</dbReference>
<feature type="chain" id="PRO_5046684730" evidence="1">
    <location>
        <begin position="28"/>
        <end position="292"/>
    </location>
</feature>
<dbReference type="Gene3D" id="3.60.10.10">
    <property type="entry name" value="Endonuclease/exonuclease/phosphatase"/>
    <property type="match status" value="1"/>
</dbReference>
<evidence type="ECO:0000313" key="3">
    <source>
        <dbReference type="EMBL" id="WRQ89509.1"/>
    </source>
</evidence>
<dbReference type="GO" id="GO:0004519">
    <property type="term" value="F:endonuclease activity"/>
    <property type="evidence" value="ECO:0007669"/>
    <property type="project" value="UniProtKB-KW"/>
</dbReference>
<dbReference type="SUPFAM" id="SSF56219">
    <property type="entry name" value="DNase I-like"/>
    <property type="match status" value="1"/>
</dbReference>
<keyword evidence="1" id="KW-0732">Signal</keyword>
<organism evidence="3 4">
    <name type="scientific">Actomonas aquatica</name>
    <dbReference type="NCBI Taxonomy" id="2866162"/>
    <lineage>
        <taxon>Bacteria</taxon>
        <taxon>Pseudomonadati</taxon>
        <taxon>Verrucomicrobiota</taxon>
        <taxon>Opitutia</taxon>
        <taxon>Opitutales</taxon>
        <taxon>Opitutaceae</taxon>
        <taxon>Actomonas</taxon>
    </lineage>
</organism>
<gene>
    <name evidence="3" type="ORF">K1X11_008810</name>
</gene>
<dbReference type="InterPro" id="IPR036691">
    <property type="entry name" value="Endo/exonu/phosph_ase_sf"/>
</dbReference>
<dbReference type="Pfam" id="PF03372">
    <property type="entry name" value="Exo_endo_phos"/>
    <property type="match status" value="1"/>
</dbReference>
<keyword evidence="3" id="KW-0255">Endonuclease</keyword>
<name>A0ABZ1CD75_9BACT</name>
<proteinExistence type="predicted"/>
<protein>
    <submittedName>
        <fullName evidence="3">Endonuclease/exonuclease/phosphatase family protein</fullName>
    </submittedName>
</protein>
<evidence type="ECO:0000256" key="1">
    <source>
        <dbReference type="SAM" id="SignalP"/>
    </source>
</evidence>
<dbReference type="EMBL" id="CP139781">
    <property type="protein sequence ID" value="WRQ89509.1"/>
    <property type="molecule type" value="Genomic_DNA"/>
</dbReference>
<feature type="signal peptide" evidence="1">
    <location>
        <begin position="1"/>
        <end position="27"/>
    </location>
</feature>